<dbReference type="OrthoDB" id="21120at2759"/>
<protein>
    <submittedName>
        <fullName evidence="3">28 kDa heat-and acid-stable phosphoprotein</fullName>
    </submittedName>
</protein>
<feature type="compositionally biased region" description="Basic and acidic residues" evidence="1">
    <location>
        <begin position="84"/>
        <end position="145"/>
    </location>
</feature>
<feature type="compositionally biased region" description="Basic and acidic residues" evidence="1">
    <location>
        <begin position="59"/>
        <end position="70"/>
    </location>
</feature>
<name>A0A1Q9CPL9_SYMMI</name>
<gene>
    <name evidence="3" type="primary">PDAP1</name>
    <name evidence="3" type="ORF">AK812_SmicGene34197</name>
</gene>
<feature type="region of interest" description="Disordered" evidence="1">
    <location>
        <begin position="1"/>
        <end position="215"/>
    </location>
</feature>
<keyword evidence="4" id="KW-1185">Reference proteome</keyword>
<reference evidence="3 4" key="1">
    <citation type="submission" date="2016-02" db="EMBL/GenBank/DDBJ databases">
        <title>Genome analysis of coral dinoflagellate symbionts highlights evolutionary adaptations to a symbiotic lifestyle.</title>
        <authorList>
            <person name="Aranda M."/>
            <person name="Li Y."/>
            <person name="Liew Y.J."/>
            <person name="Baumgarten S."/>
            <person name="Simakov O."/>
            <person name="Wilson M."/>
            <person name="Piel J."/>
            <person name="Ashoor H."/>
            <person name="Bougouffa S."/>
            <person name="Bajic V.B."/>
            <person name="Ryu T."/>
            <person name="Ravasi T."/>
            <person name="Bayer T."/>
            <person name="Micklem G."/>
            <person name="Kim H."/>
            <person name="Bhak J."/>
            <person name="Lajeunesse T.C."/>
            <person name="Voolstra C.R."/>
        </authorList>
    </citation>
    <scope>NUCLEOTIDE SEQUENCE [LARGE SCALE GENOMIC DNA]</scope>
    <source>
        <strain evidence="3 4">CCMP2467</strain>
    </source>
</reference>
<dbReference type="PANTHER" id="PTHR22055">
    <property type="entry name" value="28 KDA HEAT- AND ACID-STABLE PHOSPHOPROTEIN PDGF-ASSOCIATED PROTEIN"/>
    <property type="match status" value="1"/>
</dbReference>
<evidence type="ECO:0000259" key="2">
    <source>
        <dbReference type="Pfam" id="PF10252"/>
    </source>
</evidence>
<dbReference type="InterPro" id="IPR019380">
    <property type="entry name" value="Casein_kinase_sb_PP28"/>
</dbReference>
<comment type="caution">
    <text evidence="3">The sequence shown here is derived from an EMBL/GenBank/DDBJ whole genome shotgun (WGS) entry which is preliminary data.</text>
</comment>
<evidence type="ECO:0000256" key="1">
    <source>
        <dbReference type="SAM" id="MobiDB-lite"/>
    </source>
</evidence>
<dbReference type="Proteomes" id="UP000186817">
    <property type="component" value="Unassembled WGS sequence"/>
</dbReference>
<dbReference type="AlphaFoldDB" id="A0A1Q9CPL9"/>
<dbReference type="Pfam" id="PF10252">
    <property type="entry name" value="PP28"/>
    <property type="match status" value="1"/>
</dbReference>
<accession>A0A1Q9CPL9</accession>
<evidence type="ECO:0000313" key="4">
    <source>
        <dbReference type="Proteomes" id="UP000186817"/>
    </source>
</evidence>
<feature type="domain" description="Casein kinase substrate phosphoprotein PP28" evidence="2">
    <location>
        <begin position="57"/>
        <end position="147"/>
    </location>
</feature>
<dbReference type="InterPro" id="IPR039876">
    <property type="entry name" value="HAP28"/>
</dbReference>
<feature type="compositionally biased region" description="Basic and acidic residues" evidence="1">
    <location>
        <begin position="155"/>
        <end position="192"/>
    </location>
</feature>
<organism evidence="3 4">
    <name type="scientific">Symbiodinium microadriaticum</name>
    <name type="common">Dinoflagellate</name>
    <name type="synonym">Zooxanthella microadriatica</name>
    <dbReference type="NCBI Taxonomy" id="2951"/>
    <lineage>
        <taxon>Eukaryota</taxon>
        <taxon>Sar</taxon>
        <taxon>Alveolata</taxon>
        <taxon>Dinophyceae</taxon>
        <taxon>Suessiales</taxon>
        <taxon>Symbiodiniaceae</taxon>
        <taxon>Symbiodinium</taxon>
    </lineage>
</organism>
<evidence type="ECO:0000313" key="3">
    <source>
        <dbReference type="EMBL" id="OLP84879.1"/>
    </source>
</evidence>
<proteinExistence type="predicted"/>
<dbReference type="EMBL" id="LSRX01001011">
    <property type="protein sequence ID" value="OLP84879.1"/>
    <property type="molecule type" value="Genomic_DNA"/>
</dbReference>
<feature type="compositionally biased region" description="Basic residues" evidence="1">
    <location>
        <begin position="1"/>
        <end position="15"/>
    </location>
</feature>
<sequence length="259" mass="28992">MPPRKFKTDHRRGGGSKHVSSFDEVKARNAGGESAYDMARAARSNKKKEEESEEESEEEVKPARKPRDDAFGEVCNPNAAGYNHVDKHGVELTRKQREELEKQAARRRYEELHKAGKTDEAKADLKRLEEVKKRREEAAKKRAEEQAAASATPQEDAKAVGKAALMKELKQAMGKEEEAPPKSKDEKDEKPQDVLFQPPAETEEKQESSAPKKKLMNGADLADIYSFVSSEDKVKEDGARFKETDGSIEACRAAEADFM</sequence>